<organism evidence="1 2">
    <name type="scientific">Candidatus Abzuiibacterium crystallinum</name>
    <dbReference type="NCBI Taxonomy" id="1974748"/>
    <lineage>
        <taxon>Bacteria</taxon>
        <taxon>Pseudomonadati</taxon>
        <taxon>Candidatus Omnitrophota</taxon>
        <taxon>Candidatus Abzuiibacterium</taxon>
    </lineage>
</organism>
<dbReference type="EMBL" id="PCVY01000072">
    <property type="protein sequence ID" value="PIQ85178.1"/>
    <property type="molecule type" value="Genomic_DNA"/>
</dbReference>
<protein>
    <submittedName>
        <fullName evidence="1">Uncharacterized protein</fullName>
    </submittedName>
</protein>
<comment type="caution">
    <text evidence="1">The sequence shown here is derived from an EMBL/GenBank/DDBJ whole genome shotgun (WGS) entry which is preliminary data.</text>
</comment>
<evidence type="ECO:0000313" key="2">
    <source>
        <dbReference type="Proteomes" id="UP000230859"/>
    </source>
</evidence>
<dbReference type="InterPro" id="IPR018759">
    <property type="entry name" value="BBP2_2"/>
</dbReference>
<dbReference type="AlphaFoldDB" id="A0A2H0LLA9"/>
<proteinExistence type="predicted"/>
<dbReference type="Proteomes" id="UP000230859">
    <property type="component" value="Unassembled WGS sequence"/>
</dbReference>
<dbReference type="Pfam" id="PF10082">
    <property type="entry name" value="BBP2_2"/>
    <property type="match status" value="1"/>
</dbReference>
<evidence type="ECO:0000313" key="1">
    <source>
        <dbReference type="EMBL" id="PIQ85178.1"/>
    </source>
</evidence>
<sequence>MIRKIIKLIQLLLIVYVFGWCLPIPAWAVVGDEEINYATITDMRRDHEELMTEEFEGSDEEQRAYLIRLVEEKRKKAAEGSEEEKTLSQELIRLKSESLIRTKKWRDRIRFSPFEKISFDSNIQNQKQAKSDVIFNSGLGMQIDLGTQRTDIDIDYLGSYAAYIKKPELNRFENQLAVNGRYPFSSKTNATASYRLSTTGDQNSEIRSVLERLRQDAALTFNQRLSRKTAIRIGQTFSDVFFLSKKDQGNDSSQYTLSPEFNYLISHKTSIFARYAFGISKGGLNDSNDATAHELRGGIRGKIAPKTTALLDFGVSRQNLDTLGGHVNGFVAEVVVITNITRKSRLELLINRSFSKTNETTGSNFFVTENYRLTGTTQFRRHIAGEVLIGLRRNLFEQNNSISDTNQRDLTLELGSTLRYDFRKWLSLELQYLFTGVNASDSRREYGKHLVSLALNGKY</sequence>
<name>A0A2H0LLA9_9BACT</name>
<reference evidence="1 2" key="1">
    <citation type="submission" date="2017-09" db="EMBL/GenBank/DDBJ databases">
        <title>Depth-based differentiation of microbial function through sediment-hosted aquifers and enrichment of novel symbionts in the deep terrestrial subsurface.</title>
        <authorList>
            <person name="Probst A.J."/>
            <person name="Ladd B."/>
            <person name="Jarett J.K."/>
            <person name="Geller-Mcgrath D.E."/>
            <person name="Sieber C.M."/>
            <person name="Emerson J.B."/>
            <person name="Anantharaman K."/>
            <person name="Thomas B.C."/>
            <person name="Malmstrom R."/>
            <person name="Stieglmeier M."/>
            <person name="Klingl A."/>
            <person name="Woyke T."/>
            <person name="Ryan C.M."/>
            <person name="Banfield J.F."/>
        </authorList>
    </citation>
    <scope>NUCLEOTIDE SEQUENCE [LARGE SCALE GENOMIC DNA]</scope>
    <source>
        <strain evidence="1">CG11_big_fil_rev_8_21_14_0_20_45_26</strain>
    </source>
</reference>
<gene>
    <name evidence="1" type="ORF">COV74_09470</name>
</gene>
<accession>A0A2H0LLA9</accession>